<dbReference type="PROSITE" id="PS51186">
    <property type="entry name" value="GNAT"/>
    <property type="match status" value="2"/>
</dbReference>
<dbReference type="PANTHER" id="PTHR43877:SF2">
    <property type="entry name" value="AMINOALKYLPHOSPHONATE N-ACETYLTRANSFERASE-RELATED"/>
    <property type="match status" value="1"/>
</dbReference>
<dbReference type="Pfam" id="PF00583">
    <property type="entry name" value="Acetyltransf_1"/>
    <property type="match status" value="2"/>
</dbReference>
<accession>A0A9X2GQ52</accession>
<dbReference type="InterPro" id="IPR050832">
    <property type="entry name" value="Bact_Acetyltransf"/>
</dbReference>
<dbReference type="EMBL" id="JAMZEB010000002">
    <property type="protein sequence ID" value="MCP2363186.1"/>
    <property type="molecule type" value="Genomic_DNA"/>
</dbReference>
<evidence type="ECO:0000256" key="2">
    <source>
        <dbReference type="ARBA" id="ARBA00023315"/>
    </source>
</evidence>
<keyword evidence="1" id="KW-0808">Transferase</keyword>
<dbReference type="SUPFAM" id="SSF55729">
    <property type="entry name" value="Acyl-CoA N-acyltransferases (Nat)"/>
    <property type="match status" value="2"/>
</dbReference>
<organism evidence="4 5">
    <name type="scientific">Nonomuraea thailandensis</name>
    <dbReference type="NCBI Taxonomy" id="1188745"/>
    <lineage>
        <taxon>Bacteria</taxon>
        <taxon>Bacillati</taxon>
        <taxon>Actinomycetota</taxon>
        <taxon>Actinomycetes</taxon>
        <taxon>Streptosporangiales</taxon>
        <taxon>Streptosporangiaceae</taxon>
        <taxon>Nonomuraea</taxon>
    </lineage>
</organism>
<evidence type="ECO:0000259" key="3">
    <source>
        <dbReference type="PROSITE" id="PS51186"/>
    </source>
</evidence>
<dbReference type="AlphaFoldDB" id="A0A9X2GQ52"/>
<dbReference type="PANTHER" id="PTHR43877">
    <property type="entry name" value="AMINOALKYLPHOSPHONATE N-ACETYLTRANSFERASE-RELATED-RELATED"/>
    <property type="match status" value="1"/>
</dbReference>
<dbReference type="CDD" id="cd04301">
    <property type="entry name" value="NAT_SF"/>
    <property type="match status" value="1"/>
</dbReference>
<evidence type="ECO:0000313" key="5">
    <source>
        <dbReference type="Proteomes" id="UP001139648"/>
    </source>
</evidence>
<protein>
    <submittedName>
        <fullName evidence="4">Mycothiol synthase</fullName>
    </submittedName>
</protein>
<dbReference type="Proteomes" id="UP001139648">
    <property type="component" value="Unassembled WGS sequence"/>
</dbReference>
<name>A0A9X2GQ52_9ACTN</name>
<evidence type="ECO:0000256" key="1">
    <source>
        <dbReference type="ARBA" id="ARBA00022679"/>
    </source>
</evidence>
<dbReference type="RefSeq" id="WP_253754589.1">
    <property type="nucleotide sequence ID" value="NZ_BAABKA010000023.1"/>
</dbReference>
<dbReference type="GO" id="GO:0016747">
    <property type="term" value="F:acyltransferase activity, transferring groups other than amino-acyl groups"/>
    <property type="evidence" value="ECO:0007669"/>
    <property type="project" value="InterPro"/>
</dbReference>
<comment type="caution">
    <text evidence="4">The sequence shown here is derived from an EMBL/GenBank/DDBJ whole genome shotgun (WGS) entry which is preliminary data.</text>
</comment>
<reference evidence="4" key="1">
    <citation type="submission" date="2022-06" db="EMBL/GenBank/DDBJ databases">
        <title>Sequencing the genomes of 1000 actinobacteria strains.</title>
        <authorList>
            <person name="Klenk H.-P."/>
        </authorList>
    </citation>
    <scope>NUCLEOTIDE SEQUENCE</scope>
    <source>
        <strain evidence="4">DSM 46694</strain>
    </source>
</reference>
<keyword evidence="2" id="KW-0012">Acyltransferase</keyword>
<evidence type="ECO:0000313" key="4">
    <source>
        <dbReference type="EMBL" id="MCP2363186.1"/>
    </source>
</evidence>
<dbReference type="InterPro" id="IPR016181">
    <property type="entry name" value="Acyl_CoA_acyltransferase"/>
</dbReference>
<proteinExistence type="predicted"/>
<feature type="domain" description="N-acetyltransferase" evidence="3">
    <location>
        <begin position="167"/>
        <end position="310"/>
    </location>
</feature>
<dbReference type="InterPro" id="IPR000182">
    <property type="entry name" value="GNAT_dom"/>
</dbReference>
<dbReference type="Gene3D" id="3.40.630.30">
    <property type="match status" value="1"/>
</dbReference>
<gene>
    <name evidence="4" type="ORF">HD597_010206</name>
</gene>
<sequence>MEWGPLTQEDARSLAGLWAAMADADGTGEPFSVEDVREQLFHRPIDLAGSTLVARDGERVAAFGHLTVRQSAEGGLHVLRLWGGVHPAYRRRGIGRRIVGWAVGAAPLLSERAFPGVPAEIHLAADDHDPGVHALARGAGFAAVRRFALMERGLKDTLPEPRAPDGVTIATWTPELDDGARHVRNESFRDHWGTVPHTRESWAAHITGTRNFRPLSSFLALAGGQVVGALITHAAGEQAHIMIIGTLREWRGRGVASALIAHALAAFARQGYRDAGLNVDLDNPTGAVGVYERAGFMVIRSSTNYALPVR</sequence>
<feature type="domain" description="N-acetyltransferase" evidence="3">
    <location>
        <begin position="1"/>
        <end position="164"/>
    </location>
</feature>
<keyword evidence="5" id="KW-1185">Reference proteome</keyword>